<dbReference type="Proteomes" id="UP001053296">
    <property type="component" value="Chromosome"/>
</dbReference>
<organism evidence="2 3">
    <name type="scientific">Pseudodesulfovibrio sediminis</name>
    <dbReference type="NCBI Taxonomy" id="2810563"/>
    <lineage>
        <taxon>Bacteria</taxon>
        <taxon>Pseudomonadati</taxon>
        <taxon>Thermodesulfobacteriota</taxon>
        <taxon>Desulfovibrionia</taxon>
        <taxon>Desulfovibrionales</taxon>
        <taxon>Desulfovibrionaceae</taxon>
    </lineage>
</organism>
<feature type="region of interest" description="Disordered" evidence="1">
    <location>
        <begin position="177"/>
        <end position="197"/>
    </location>
</feature>
<proteinExistence type="predicted"/>
<reference evidence="2" key="1">
    <citation type="journal article" date="2022" name="Arch. Microbiol.">
        <title>Pseudodesulfovibrio sediminis sp. nov., a mesophilic and neutrophilic sulfate-reducing bacterium isolated from sediment of a brackish lake.</title>
        <authorList>
            <person name="Takahashi A."/>
            <person name="Kojima H."/>
            <person name="Watanabe M."/>
            <person name="Fukui M."/>
        </authorList>
    </citation>
    <scope>NUCLEOTIDE SEQUENCE</scope>
    <source>
        <strain evidence="2">SF6</strain>
    </source>
</reference>
<accession>A0ABM7P3B5</accession>
<dbReference type="EMBL" id="AP024485">
    <property type="protein sequence ID" value="BCS87331.1"/>
    <property type="molecule type" value="Genomic_DNA"/>
</dbReference>
<feature type="compositionally biased region" description="Polar residues" evidence="1">
    <location>
        <begin position="185"/>
        <end position="197"/>
    </location>
</feature>
<gene>
    <name evidence="2" type="ORF">PSDVSF_05730</name>
</gene>
<keyword evidence="3" id="KW-1185">Reference proteome</keyword>
<dbReference type="RefSeq" id="WP_229593477.1">
    <property type="nucleotide sequence ID" value="NZ_AP024485.1"/>
</dbReference>
<protein>
    <submittedName>
        <fullName evidence="2">Uncharacterized protein</fullName>
    </submittedName>
</protein>
<evidence type="ECO:0000256" key="1">
    <source>
        <dbReference type="SAM" id="MobiDB-lite"/>
    </source>
</evidence>
<name>A0ABM7P3B5_9BACT</name>
<sequence>MQPDTNICNLALGHLKITDLLTNVLTESSVAAQQFRLHWSPVLKEVLRAYPWRFATKRWLLGGPSDTDKPLFEWEYAYKLPQECMRIITVFGADQMPMTADGAWEKEGDCILTNEEAPLYLKGVGLVTNSNKFDASFVNALSFRLAAQVAPGVGESKLQNGMMEVYTGLIASGQSIDSSEAAPPSRQSGGWVSAYQG</sequence>
<evidence type="ECO:0000313" key="2">
    <source>
        <dbReference type="EMBL" id="BCS87331.1"/>
    </source>
</evidence>
<evidence type="ECO:0000313" key="3">
    <source>
        <dbReference type="Proteomes" id="UP001053296"/>
    </source>
</evidence>